<dbReference type="Gene3D" id="1.10.720.30">
    <property type="entry name" value="SAP domain"/>
    <property type="match status" value="1"/>
</dbReference>
<dbReference type="InterPro" id="IPR036361">
    <property type="entry name" value="SAP_dom_sf"/>
</dbReference>
<dbReference type="PANTHER" id="PTHR12792">
    <property type="entry name" value="EXTRA SPINDLE POLES 1-RELATED"/>
    <property type="match status" value="1"/>
</dbReference>
<dbReference type="GO" id="GO:0005634">
    <property type="term" value="C:nucleus"/>
    <property type="evidence" value="ECO:0007669"/>
    <property type="project" value="InterPro"/>
</dbReference>
<dbReference type="GO" id="GO:0004197">
    <property type="term" value="F:cysteine-type endopeptidase activity"/>
    <property type="evidence" value="ECO:0007669"/>
    <property type="project" value="InterPro"/>
</dbReference>
<keyword evidence="4" id="KW-0159">Chromosome partition</keyword>
<dbReference type="PANTHER" id="PTHR12792:SF0">
    <property type="entry name" value="SEPARIN"/>
    <property type="match status" value="1"/>
</dbReference>
<reference evidence="7" key="1">
    <citation type="submission" date="2022-12" db="EMBL/GenBank/DDBJ databases">
        <authorList>
            <person name="Webb A."/>
        </authorList>
    </citation>
    <scope>NUCLEOTIDE SEQUENCE</scope>
    <source>
        <strain evidence="7">Hp1</strain>
    </source>
</reference>
<dbReference type="GO" id="GO:0006508">
    <property type="term" value="P:proteolysis"/>
    <property type="evidence" value="ECO:0007669"/>
    <property type="project" value="InterPro"/>
</dbReference>
<comment type="caution">
    <text evidence="7">The sequence shown here is derived from an EMBL/GenBank/DDBJ whole genome shotgun (WGS) entry which is preliminary data.</text>
</comment>
<dbReference type="PROSITE" id="PS51700">
    <property type="entry name" value="SEPARIN"/>
    <property type="match status" value="1"/>
</dbReference>
<feature type="domain" description="Peptidase C50" evidence="6">
    <location>
        <begin position="1896"/>
        <end position="1995"/>
    </location>
</feature>
<sequence length="2097" mass="230527">MPGATHELLTLVQRRGTAAEALVRFIARAAVLVQDNVIDHSAETAVALSALTAAVERRQPAWRTRGLPGERAQKRQRTSGRGRNDVVFAAQLAQSIVKVYALMDVAAATMAEKADLVAALDLACVALYVVCALAHTVRLGDLVVENLLYQVAKKYTEMPDGSKAMREAASCVAACVHLRLWNEHTKLCSKSSASGTETSQLMAHLQDAGNVDFATTVAKKLALVAEFPGPTSLHTAQFAQLLLGHSSMCVTLLAATGNHEAVRRVAETTLSPWIDRLQVLSDQHSKLASSFSDRTFRVMWKCAAAVDSGDQNASKATNVALLLRSTALTFALRCPKYTSLYFIQQVHRVGVQHERASKRSHQGLQEVHAFYDRSANALLGTCLDSAQTYKSKSFEWEYVQWLEHFALICEALELHVESATILENAANYAHLFDDTGFIQSCLLFSIAGALLRASGYEKRGDSIRSEAGSSTAVFDKGFGSRAGRIIRDLVHSTSSDDKLVDRCEKAASAHLKKLEVFVTSSCRPLRPSSIRVFAPFVIRCLKRSSIQMYNYTISAQHSANDQLRHQVVTSFAVMCEAMKELRGTPDETGSSVIETLILEELRLHRMAVTLSVRRCVGDVRSSAVTESALHAVSCRVNRIRDLLHDATMDGKSCESTLKRVLGDLKSVARDCYNFAVRYYKAGNYQVTIVALTGAFQVVETYLECVMRSHATADEIHAAHAHLKADDIASLLAHCFRETGDAVRSRQFAEHSLVYCADIHEKTPQASVDKYVSCVLNELKQSGDGAKDFIVRTFKVFLSNVTRVLESRRVSDDRMVMLWNAFRYALELASAKIMDSVRAGDCGEVACTDRASSESCVHLCGVLQSYVDGQLVKFRLKAIDGKLFDDILLDVSQSLARRKHVYCCFYAKCDFSATMEDLLLVHHSLSTAAEKLQSLAGALSVDLGGVYGWRGVITMEIALIASYAGLSASDATREKAVMSENSAIADIEQCLKYWDTGCTSGFLFDVPYVMCCLHSVCNTLSIAPCSPLEDVARKLRRKLQRLADEVVAPELWLLDPDMSVDRLIVEYEVATSTDAGIDNKIGTFELADKALLAAESAQANGNKGQTCQHLRDAMAMLGGITPSQRQGRTAVFAKAVGMREYIAHVILSDLYFHEGRSTCAIAEAKAALRLCWKMAKTCTASSSSTGCTAWFELPSEIAIAKSQERKPGYLLDFMALESLSWDLLLAAKMILCRLASLYTLCDQPRRATAYLMEAMRLVGGLNLRFFRRSPFYEYAELELNASHVKKAKVAISLLSFSRKRIPDQKEADCTDHAMTSWHHSCIGSDVAFIEQRCKEVVQQGDVYETEGNYQQALACFGRAREALDAVEDKGHLVSTRLGRARARCWRKYARLQSQVCDFSDSAAVEALLVSMKRLKQSVKACGQHLERVKCLLELGRINTRLLRSASPRAFTSLGGTIACLEEAYLLGDHLGIAYLSQELRAALGMAYFAEIEDNTGSKDDPTSDRVPFLAWMSGALLANSGSAGMVAVKEMPSFELGSDKSPRDSLTVQLEHLAASSAPSHELESHKTLTNMAQSISKQVGHLPDDWVIVSVTITSSDELVITRVQTNGRAPISFCLSEVAWATCIREVDAIIQDSREVLSGHTAEEASSWNAEQKEKWWCTRKLLDERIDKALVSMQETLGFWRCLLVGGPSTPDRIQRCWEILVSSKQGPTRLVERNQTLLCAIADSQQSLSDCEVIDGLKHIAAEIGAPVSDSAVREALRVLRSERTDTRSNSSKAALSTLAKLSTERLARMKVGEVRQHLAAEGLSTDGSKKAMIERLIAARAAALSDEYLLPMKRSHGDTDNPFSTILILHHELQQFPWEGMDVMGHSSGVTRMPSLELILENAKCSPLVRRDRVHFVLNPAGDLRSTEHQLGPIVADGVTAYGWEGTVGKAPDPDELRNRLEAADLFVYCGHGSGETYLPRNKVLGLQPNCSAALLFGCSSGRLEREGIFGPHGAVLAYLRAGSPAVLAMLWDVTDRDIDQLSVKVLQDWLLANTADVDGRCRRRLALAKVLHDSRTVCKLKYLNGHAAICYGLPLYVANHRTAPRQPTTST</sequence>
<evidence type="ECO:0000256" key="4">
    <source>
        <dbReference type="ARBA" id="ARBA00022829"/>
    </source>
</evidence>
<dbReference type="GO" id="GO:0072686">
    <property type="term" value="C:mitotic spindle"/>
    <property type="evidence" value="ECO:0007669"/>
    <property type="project" value="TreeGrafter"/>
</dbReference>
<proteinExistence type="predicted"/>
<dbReference type="EMBL" id="CANTFL010000086">
    <property type="protein sequence ID" value="CAI5712629.1"/>
    <property type="molecule type" value="Genomic_DNA"/>
</dbReference>
<dbReference type="InterPro" id="IPR030397">
    <property type="entry name" value="SEPARIN_core_dom"/>
</dbReference>
<keyword evidence="3" id="KW-0378">Hydrolase</keyword>
<dbReference type="PROSITE" id="PS50800">
    <property type="entry name" value="SAP"/>
    <property type="match status" value="1"/>
</dbReference>
<evidence type="ECO:0000256" key="2">
    <source>
        <dbReference type="ARBA" id="ARBA00012489"/>
    </source>
</evidence>
<dbReference type="InterPro" id="IPR005314">
    <property type="entry name" value="Peptidase_C50"/>
</dbReference>
<protein>
    <recommendedName>
        <fullName evidence="2">separase</fullName>
        <ecNumber evidence="2">3.4.22.49</ecNumber>
    </recommendedName>
</protein>
<dbReference type="Proteomes" id="UP001162031">
    <property type="component" value="Unassembled WGS sequence"/>
</dbReference>
<dbReference type="GO" id="GO:0005737">
    <property type="term" value="C:cytoplasm"/>
    <property type="evidence" value="ECO:0007669"/>
    <property type="project" value="TreeGrafter"/>
</dbReference>
<evidence type="ECO:0000259" key="6">
    <source>
        <dbReference type="PROSITE" id="PS51700"/>
    </source>
</evidence>
<comment type="catalytic activity">
    <reaction evidence="1">
        <text>All bonds known to be hydrolyzed by this endopeptidase have arginine in P1 and an acidic residue in P4. P6 is often occupied by an acidic residue or by a hydroxy-amino-acid residue, the phosphorylation of which enhances cleavage.</text>
        <dbReference type="EC" id="3.4.22.49"/>
    </reaction>
</comment>
<evidence type="ECO:0000313" key="8">
    <source>
        <dbReference type="Proteomes" id="UP001162031"/>
    </source>
</evidence>
<gene>
    <name evidence="7" type="ORF">HBR001_LOCUS883</name>
</gene>
<dbReference type="GO" id="GO:0051307">
    <property type="term" value="P:meiotic chromosome separation"/>
    <property type="evidence" value="ECO:0007669"/>
    <property type="project" value="TreeGrafter"/>
</dbReference>
<evidence type="ECO:0000259" key="5">
    <source>
        <dbReference type="PROSITE" id="PS50800"/>
    </source>
</evidence>
<keyword evidence="8" id="KW-1185">Reference proteome</keyword>
<dbReference type="EC" id="3.4.22.49" evidence="2"/>
<evidence type="ECO:0000313" key="7">
    <source>
        <dbReference type="EMBL" id="CAI5712629.1"/>
    </source>
</evidence>
<dbReference type="Pfam" id="PF03568">
    <property type="entry name" value="Separin_C"/>
    <property type="match status" value="1"/>
</dbReference>
<evidence type="ECO:0000256" key="3">
    <source>
        <dbReference type="ARBA" id="ARBA00022801"/>
    </source>
</evidence>
<dbReference type="InterPro" id="IPR003034">
    <property type="entry name" value="SAP_dom"/>
</dbReference>
<name>A0AAV0T197_HYABA</name>
<organism evidence="7 8">
    <name type="scientific">Hyaloperonospora brassicae</name>
    <name type="common">Brassica downy mildew</name>
    <name type="synonym">Peronospora brassicae</name>
    <dbReference type="NCBI Taxonomy" id="162125"/>
    <lineage>
        <taxon>Eukaryota</taxon>
        <taxon>Sar</taxon>
        <taxon>Stramenopiles</taxon>
        <taxon>Oomycota</taxon>
        <taxon>Peronosporomycetes</taxon>
        <taxon>Peronosporales</taxon>
        <taxon>Peronosporaceae</taxon>
        <taxon>Hyaloperonospora</taxon>
    </lineage>
</organism>
<accession>A0AAV0T197</accession>
<evidence type="ECO:0000256" key="1">
    <source>
        <dbReference type="ARBA" id="ARBA00000451"/>
    </source>
</evidence>
<feature type="domain" description="SAP" evidence="5">
    <location>
        <begin position="1791"/>
        <end position="1825"/>
    </location>
</feature>
<dbReference type="SMART" id="SM00513">
    <property type="entry name" value="SAP"/>
    <property type="match status" value="1"/>
</dbReference>